<dbReference type="GO" id="GO:0004806">
    <property type="term" value="F:triacylglycerol lipase activity"/>
    <property type="evidence" value="ECO:0007669"/>
    <property type="project" value="UniProtKB-EC"/>
</dbReference>
<gene>
    <name evidence="9" type="ORF">CK820_G0003886</name>
</gene>
<comment type="catalytic activity">
    <reaction evidence="6">
        <text>a triacylglycerol + H2O = a diacylglycerol + a fatty acid + H(+)</text>
        <dbReference type="Rhea" id="RHEA:12044"/>
        <dbReference type="ChEBI" id="CHEBI:15377"/>
        <dbReference type="ChEBI" id="CHEBI:15378"/>
        <dbReference type="ChEBI" id="CHEBI:17855"/>
        <dbReference type="ChEBI" id="CHEBI:18035"/>
        <dbReference type="ChEBI" id="CHEBI:28868"/>
        <dbReference type="EC" id="3.1.1.3"/>
    </reaction>
</comment>
<feature type="chain" id="PRO_5014413184" description="Triacylglycerol lipase" evidence="7">
    <location>
        <begin position="16"/>
        <end position="195"/>
    </location>
</feature>
<dbReference type="InterPro" id="IPR002331">
    <property type="entry name" value="Lipase_panc"/>
</dbReference>
<comment type="similarity">
    <text evidence="2 5">Belongs to the AB hydrolase superfamily. Lipase family.</text>
</comment>
<dbReference type="Proteomes" id="UP000236370">
    <property type="component" value="Unassembled WGS sequence"/>
</dbReference>
<dbReference type="EC" id="3.1.1.3" evidence="6"/>
<name>A0A2J8PC80_PANTR</name>
<evidence type="ECO:0000256" key="1">
    <source>
        <dbReference type="ARBA" id="ARBA00004613"/>
    </source>
</evidence>
<evidence type="ECO:0000256" key="6">
    <source>
        <dbReference type="RuleBase" id="RU362046"/>
    </source>
</evidence>
<evidence type="ECO:0000256" key="3">
    <source>
        <dbReference type="ARBA" id="ARBA00022525"/>
    </source>
</evidence>
<dbReference type="PRINTS" id="PR00823">
    <property type="entry name" value="PANCLIPASE"/>
</dbReference>
<dbReference type="InterPro" id="IPR000734">
    <property type="entry name" value="TAG_lipase"/>
</dbReference>
<keyword evidence="4 6" id="KW-1015">Disulfide bond</keyword>
<dbReference type="GO" id="GO:0005576">
    <property type="term" value="C:extracellular region"/>
    <property type="evidence" value="ECO:0007669"/>
    <property type="project" value="UniProtKB-SubCell"/>
</dbReference>
<dbReference type="PANTHER" id="PTHR11610">
    <property type="entry name" value="LIPASE"/>
    <property type="match status" value="1"/>
</dbReference>
<dbReference type="InterPro" id="IPR029058">
    <property type="entry name" value="AB_hydrolase_fold"/>
</dbReference>
<keyword evidence="3 6" id="KW-0964">Secreted</keyword>
<reference evidence="9 10" key="1">
    <citation type="submission" date="2017-12" db="EMBL/GenBank/DDBJ databases">
        <title>High-resolution comparative analysis of great ape genomes.</title>
        <authorList>
            <person name="Pollen A."/>
            <person name="Hastie A."/>
            <person name="Hormozdiari F."/>
            <person name="Dougherty M."/>
            <person name="Liu R."/>
            <person name="Chaisson M."/>
            <person name="Hoppe E."/>
            <person name="Hill C."/>
            <person name="Pang A."/>
            <person name="Hillier L."/>
            <person name="Baker C."/>
            <person name="Armstrong J."/>
            <person name="Shendure J."/>
            <person name="Paten B."/>
            <person name="Wilson R."/>
            <person name="Chao H."/>
            <person name="Schneider V."/>
            <person name="Ventura M."/>
            <person name="Kronenberg Z."/>
            <person name="Murali S."/>
            <person name="Gordon D."/>
            <person name="Cantsilieris S."/>
            <person name="Munson K."/>
            <person name="Nelson B."/>
            <person name="Raja A."/>
            <person name="Underwood J."/>
            <person name="Diekhans M."/>
            <person name="Fiddes I."/>
            <person name="Haussler D."/>
            <person name="Eichler E."/>
        </authorList>
    </citation>
    <scope>NUCLEOTIDE SEQUENCE [LARGE SCALE GENOMIC DNA]</scope>
    <source>
        <strain evidence="9">Yerkes chimp pedigree #C0471</strain>
    </source>
</reference>
<dbReference type="GO" id="GO:0016042">
    <property type="term" value="P:lipid catabolic process"/>
    <property type="evidence" value="ECO:0007669"/>
    <property type="project" value="UniProtKB-KW"/>
</dbReference>
<protein>
    <recommendedName>
        <fullName evidence="6">Triacylglycerol lipase</fullName>
        <ecNumber evidence="6">3.1.1.3</ecNumber>
    </recommendedName>
    <alternativeName>
        <fullName evidence="6">Pancreatic lipase</fullName>
    </alternativeName>
</protein>
<dbReference type="Gene3D" id="3.40.50.1820">
    <property type="entry name" value="alpha/beta hydrolase"/>
    <property type="match status" value="1"/>
</dbReference>
<comment type="caution">
    <text evidence="9">The sequence shown here is derived from an EMBL/GenBank/DDBJ whole genome shotgun (WGS) entry which is preliminary data.</text>
</comment>
<accession>A0A2J8PC80</accession>
<dbReference type="PRINTS" id="PR00821">
    <property type="entry name" value="TAGLIPASE"/>
</dbReference>
<evidence type="ECO:0000256" key="7">
    <source>
        <dbReference type="SAM" id="SignalP"/>
    </source>
</evidence>
<sequence>MLIFWTITLFLLGAAKELFELEEVNCICVDWKKGSQTTYTQAANNVRVVGAQVAQMLDILLTEYSYPPSKVHLIDHSLGAHVAGEAGSKTPGLSRITVLDPVEASFESTPEEVRLDPSDADFVDVIHTDAAPLIPFLGFGTNQQMGHLDFFPNGGESMPGCKKNALSQIVDLDGIWAGQVLPMSRSRMPTDGSLC</sequence>
<keyword evidence="7" id="KW-0732">Signal</keyword>
<proteinExistence type="inferred from homology"/>
<dbReference type="PANTHER" id="PTHR11610:SF108">
    <property type="entry name" value="INACTIVE PANCREATIC LIPASE-RELATED PROTEIN 1"/>
    <property type="match status" value="1"/>
</dbReference>
<organism evidence="9 10">
    <name type="scientific">Pan troglodytes</name>
    <name type="common">Chimpanzee</name>
    <dbReference type="NCBI Taxonomy" id="9598"/>
    <lineage>
        <taxon>Eukaryota</taxon>
        <taxon>Metazoa</taxon>
        <taxon>Chordata</taxon>
        <taxon>Craniata</taxon>
        <taxon>Vertebrata</taxon>
        <taxon>Euteleostomi</taxon>
        <taxon>Mammalia</taxon>
        <taxon>Eutheria</taxon>
        <taxon>Euarchontoglires</taxon>
        <taxon>Primates</taxon>
        <taxon>Haplorrhini</taxon>
        <taxon>Catarrhini</taxon>
        <taxon>Hominidae</taxon>
        <taxon>Pan</taxon>
    </lineage>
</organism>
<evidence type="ECO:0000256" key="2">
    <source>
        <dbReference type="ARBA" id="ARBA00010701"/>
    </source>
</evidence>
<keyword evidence="6" id="KW-0443">Lipid metabolism</keyword>
<feature type="signal peptide" evidence="7">
    <location>
        <begin position="1"/>
        <end position="15"/>
    </location>
</feature>
<dbReference type="Pfam" id="PF00151">
    <property type="entry name" value="Lipase"/>
    <property type="match status" value="1"/>
</dbReference>
<dbReference type="AlphaFoldDB" id="A0A2J8PC80"/>
<dbReference type="InterPro" id="IPR013818">
    <property type="entry name" value="Lipase"/>
</dbReference>
<keyword evidence="6" id="KW-0442">Lipid degradation</keyword>
<feature type="domain" description="Lipase" evidence="8">
    <location>
        <begin position="15"/>
        <end position="179"/>
    </location>
</feature>
<evidence type="ECO:0000313" key="10">
    <source>
        <dbReference type="Proteomes" id="UP000236370"/>
    </source>
</evidence>
<comment type="subcellular location">
    <subcellularLocation>
        <location evidence="1 6">Secreted</location>
    </subcellularLocation>
</comment>
<evidence type="ECO:0000256" key="5">
    <source>
        <dbReference type="RuleBase" id="RU004262"/>
    </source>
</evidence>
<dbReference type="SUPFAM" id="SSF53474">
    <property type="entry name" value="alpha/beta-Hydrolases"/>
    <property type="match status" value="1"/>
</dbReference>
<evidence type="ECO:0000313" key="9">
    <source>
        <dbReference type="EMBL" id="PNI81627.1"/>
    </source>
</evidence>
<dbReference type="EMBL" id="NBAG03000216">
    <property type="protein sequence ID" value="PNI81627.1"/>
    <property type="molecule type" value="Genomic_DNA"/>
</dbReference>
<evidence type="ECO:0000256" key="4">
    <source>
        <dbReference type="ARBA" id="ARBA00023157"/>
    </source>
</evidence>
<evidence type="ECO:0000259" key="8">
    <source>
        <dbReference type="Pfam" id="PF00151"/>
    </source>
</evidence>